<dbReference type="EMBL" id="GHES01001539">
    <property type="protein sequence ID" value="MPA32098.1"/>
    <property type="molecule type" value="Transcribed_RNA"/>
</dbReference>
<feature type="region of interest" description="Disordered" evidence="13">
    <location>
        <begin position="23"/>
        <end position="51"/>
    </location>
</feature>
<dbReference type="InterPro" id="IPR001356">
    <property type="entry name" value="HD"/>
</dbReference>
<evidence type="ECO:0000256" key="6">
    <source>
        <dbReference type="ARBA" id="ARBA00023242"/>
    </source>
</evidence>
<feature type="coiled-coil region" evidence="12">
    <location>
        <begin position="103"/>
        <end position="144"/>
    </location>
</feature>
<keyword evidence="6 9" id="KW-0539">Nucleus</keyword>
<evidence type="ECO:0000256" key="12">
    <source>
        <dbReference type="SAM" id="Coils"/>
    </source>
</evidence>
<feature type="domain" description="Homeobox" evidence="14">
    <location>
        <begin position="44"/>
        <end position="104"/>
    </location>
</feature>
<evidence type="ECO:0000256" key="3">
    <source>
        <dbReference type="ARBA" id="ARBA00023125"/>
    </source>
</evidence>
<comment type="similarity">
    <text evidence="7 11">Belongs to the HD-ZIP homeobox family. Class I subfamily.</text>
</comment>
<keyword evidence="4 9" id="KW-0371">Homeobox</keyword>
<organism evidence="15">
    <name type="scientific">Davidia involucrata</name>
    <name type="common">Dove tree</name>
    <dbReference type="NCBI Taxonomy" id="16924"/>
    <lineage>
        <taxon>Eukaryota</taxon>
        <taxon>Viridiplantae</taxon>
        <taxon>Streptophyta</taxon>
        <taxon>Embryophyta</taxon>
        <taxon>Tracheophyta</taxon>
        <taxon>Spermatophyta</taxon>
        <taxon>Magnoliopsida</taxon>
        <taxon>eudicotyledons</taxon>
        <taxon>Gunneridae</taxon>
        <taxon>Pentapetalae</taxon>
        <taxon>asterids</taxon>
        <taxon>Cornales</taxon>
        <taxon>Nyssaceae</taxon>
        <taxon>Davidia</taxon>
    </lineage>
</organism>
<dbReference type="GO" id="GO:0009414">
    <property type="term" value="P:response to water deprivation"/>
    <property type="evidence" value="ECO:0007669"/>
    <property type="project" value="UniProtKB-ARBA"/>
</dbReference>
<dbReference type="InterPro" id="IPR045224">
    <property type="entry name" value="HDZip_class_I_plant"/>
</dbReference>
<dbReference type="GO" id="GO:0000981">
    <property type="term" value="F:DNA-binding transcription factor activity, RNA polymerase II-specific"/>
    <property type="evidence" value="ECO:0007669"/>
    <property type="project" value="UniProtKB-UniRule"/>
</dbReference>
<dbReference type="InterPro" id="IPR003106">
    <property type="entry name" value="Leu_zip_homeo"/>
</dbReference>
<evidence type="ECO:0000256" key="8">
    <source>
        <dbReference type="ARBA" id="ARBA00058361"/>
    </source>
</evidence>
<evidence type="ECO:0000256" key="10">
    <source>
        <dbReference type="RuleBase" id="RU000682"/>
    </source>
</evidence>
<dbReference type="AlphaFoldDB" id="A0A5B6YK50"/>
<dbReference type="InterPro" id="IPR009057">
    <property type="entry name" value="Homeodomain-like_sf"/>
</dbReference>
<evidence type="ECO:0000256" key="1">
    <source>
        <dbReference type="ARBA" id="ARBA00004123"/>
    </source>
</evidence>
<dbReference type="PROSITE" id="PS50071">
    <property type="entry name" value="HOMEOBOX_2"/>
    <property type="match status" value="1"/>
</dbReference>
<feature type="DNA-binding region" description="Homeobox" evidence="9">
    <location>
        <begin position="46"/>
        <end position="105"/>
    </location>
</feature>
<dbReference type="PANTHER" id="PTHR24326:SF122">
    <property type="entry name" value="HOMEOBOX-LEUCINE ZIPPER PROTEIN HOX6"/>
    <property type="match status" value="1"/>
</dbReference>
<evidence type="ECO:0000256" key="11">
    <source>
        <dbReference type="RuleBase" id="RU369038"/>
    </source>
</evidence>
<dbReference type="GO" id="GO:0045893">
    <property type="term" value="P:positive regulation of DNA-templated transcription"/>
    <property type="evidence" value="ECO:0007669"/>
    <property type="project" value="TreeGrafter"/>
</dbReference>
<dbReference type="PRINTS" id="PR00031">
    <property type="entry name" value="HTHREPRESSR"/>
</dbReference>
<keyword evidence="12" id="KW-0175">Coiled coil</keyword>
<keyword evidence="5 11" id="KW-0804">Transcription</keyword>
<dbReference type="SUPFAM" id="SSF46689">
    <property type="entry name" value="Homeodomain-like"/>
    <property type="match status" value="1"/>
</dbReference>
<dbReference type="PANTHER" id="PTHR24326">
    <property type="entry name" value="HOMEOBOX-LEUCINE ZIPPER PROTEIN"/>
    <property type="match status" value="1"/>
</dbReference>
<accession>A0A5B6YK50</accession>
<dbReference type="Gene3D" id="1.10.10.60">
    <property type="entry name" value="Homeodomain-like"/>
    <property type="match status" value="1"/>
</dbReference>
<proteinExistence type="inferred from homology"/>
<comment type="function">
    <text evidence="8">Probable transcription activator that may act as growth regulators in response to water deficit.</text>
</comment>
<evidence type="ECO:0000313" key="15">
    <source>
        <dbReference type="EMBL" id="MPA32098.1"/>
    </source>
</evidence>
<dbReference type="InterPro" id="IPR000047">
    <property type="entry name" value="HTH_motif"/>
</dbReference>
<evidence type="ECO:0000256" key="7">
    <source>
        <dbReference type="ARBA" id="ARBA00025748"/>
    </source>
</evidence>
<name>A0A5B6YK50_DAVIN</name>
<gene>
    <name evidence="15" type="ORF">Din_001539</name>
</gene>
<protein>
    <recommendedName>
        <fullName evidence="11">Homeobox-leucine zipper protein</fullName>
    </recommendedName>
    <alternativeName>
        <fullName evidence="11">HD-ZIP protein</fullName>
    </alternativeName>
    <alternativeName>
        <fullName evidence="11">Homeodomain transcription factor</fullName>
    </alternativeName>
</protein>
<feature type="compositionally biased region" description="Basic and acidic residues" evidence="13">
    <location>
        <begin position="153"/>
        <end position="162"/>
    </location>
</feature>
<dbReference type="FunFam" id="1.10.10.60:FF:000293">
    <property type="entry name" value="Homeobox-leucine zipper protein ATHB-7"/>
    <property type="match status" value="1"/>
</dbReference>
<dbReference type="GO" id="GO:0009737">
    <property type="term" value="P:response to abscisic acid"/>
    <property type="evidence" value="ECO:0007669"/>
    <property type="project" value="UniProtKB-ARBA"/>
</dbReference>
<reference evidence="15" key="1">
    <citation type="submission" date="2019-08" db="EMBL/GenBank/DDBJ databases">
        <title>Reference gene set and small RNA set construction with multiple tissues from Davidia involucrata Baill.</title>
        <authorList>
            <person name="Yang H."/>
            <person name="Zhou C."/>
            <person name="Li G."/>
            <person name="Wang J."/>
            <person name="Gao P."/>
            <person name="Wang M."/>
            <person name="Wang R."/>
            <person name="Zhao Y."/>
        </authorList>
    </citation>
    <scope>NUCLEOTIDE SEQUENCE</scope>
    <source>
        <tissue evidence="15">Mixed with DoveR01_LX</tissue>
    </source>
</reference>
<feature type="region of interest" description="Disordered" evidence="13">
    <location>
        <begin position="145"/>
        <end position="172"/>
    </location>
</feature>
<dbReference type="GO" id="GO:0000976">
    <property type="term" value="F:transcription cis-regulatory region binding"/>
    <property type="evidence" value="ECO:0007669"/>
    <property type="project" value="UniProtKB-ARBA"/>
</dbReference>
<dbReference type="CDD" id="cd00086">
    <property type="entry name" value="homeodomain"/>
    <property type="match status" value="1"/>
</dbReference>
<evidence type="ECO:0000256" key="5">
    <source>
        <dbReference type="ARBA" id="ARBA00023163"/>
    </source>
</evidence>
<dbReference type="GO" id="GO:0005634">
    <property type="term" value="C:nucleus"/>
    <property type="evidence" value="ECO:0007669"/>
    <property type="project" value="UniProtKB-SubCell"/>
</dbReference>
<evidence type="ECO:0000256" key="9">
    <source>
        <dbReference type="PROSITE-ProRule" id="PRU00108"/>
    </source>
</evidence>
<dbReference type="PROSITE" id="PS00027">
    <property type="entry name" value="HOMEOBOX_1"/>
    <property type="match status" value="1"/>
</dbReference>
<comment type="subcellular location">
    <subcellularLocation>
        <location evidence="1 9 10">Nucleus</location>
    </subcellularLocation>
</comment>
<dbReference type="SMART" id="SM00389">
    <property type="entry name" value="HOX"/>
    <property type="match status" value="1"/>
</dbReference>
<dbReference type="InterPro" id="IPR017970">
    <property type="entry name" value="Homeobox_CS"/>
</dbReference>
<dbReference type="Pfam" id="PF00046">
    <property type="entry name" value="Homeodomain"/>
    <property type="match status" value="1"/>
</dbReference>
<evidence type="ECO:0000256" key="13">
    <source>
        <dbReference type="SAM" id="MobiDB-lite"/>
    </source>
</evidence>
<feature type="compositionally biased region" description="Basic residues" evidence="13">
    <location>
        <begin position="41"/>
        <end position="51"/>
    </location>
</feature>
<keyword evidence="3 9" id="KW-0238">DNA-binding</keyword>
<keyword evidence="2 11" id="KW-0805">Transcription regulation</keyword>
<comment type="function">
    <text evidence="11">Transcription factor.</text>
</comment>
<evidence type="ECO:0000256" key="4">
    <source>
        <dbReference type="ARBA" id="ARBA00023155"/>
    </source>
</evidence>
<evidence type="ECO:0000259" key="14">
    <source>
        <dbReference type="PROSITE" id="PS50071"/>
    </source>
</evidence>
<dbReference type="Pfam" id="PF02183">
    <property type="entry name" value="HALZ"/>
    <property type="match status" value="1"/>
</dbReference>
<evidence type="ECO:0000256" key="2">
    <source>
        <dbReference type="ARBA" id="ARBA00023015"/>
    </source>
</evidence>
<sequence length="255" mass="29463">MIQREFDNENSLSQLQLINMMEGGEYCPSEPSTYPKPLPSPRKKKKNKNMRRFSDEQIRSLESMFKSETKLEPRKKLQLARELGLQPRQVAIWFQNKRARWKSKQIEQDYRVLKANYDNLNAQFESLKKEKQSLVIQLQKLSDLLNKPQDGGRGSEDLRENSTDGGSDNGDTYCEFKTKPSCINDRLDNEVIMYSDDGERGNDGYFDQEEEPELLNMGEQADHGSLASPAKSSNFNSCGLFDQSCGSSNWWDFWT</sequence>